<protein>
    <submittedName>
        <fullName evidence="3">NAD(P)/FAD-dependent oxidoreductase</fullName>
        <ecNumber evidence="3">1.-.-.-</ecNumber>
    </submittedName>
</protein>
<dbReference type="Pfam" id="PF01266">
    <property type="entry name" value="DAO"/>
    <property type="match status" value="1"/>
</dbReference>
<dbReference type="SUPFAM" id="SSF51905">
    <property type="entry name" value="FAD/NAD(P)-binding domain"/>
    <property type="match status" value="1"/>
</dbReference>
<evidence type="ECO:0000313" key="4">
    <source>
        <dbReference type="Proteomes" id="UP001595444"/>
    </source>
</evidence>
<dbReference type="Proteomes" id="UP001595444">
    <property type="component" value="Unassembled WGS sequence"/>
</dbReference>
<proteinExistence type="predicted"/>
<reference evidence="4" key="1">
    <citation type="journal article" date="2019" name="Int. J. Syst. Evol. Microbiol.">
        <title>The Global Catalogue of Microorganisms (GCM) 10K type strain sequencing project: providing services to taxonomists for standard genome sequencing and annotation.</title>
        <authorList>
            <consortium name="The Broad Institute Genomics Platform"/>
            <consortium name="The Broad Institute Genome Sequencing Center for Infectious Disease"/>
            <person name="Wu L."/>
            <person name="Ma J."/>
        </authorList>
    </citation>
    <scope>NUCLEOTIDE SEQUENCE [LARGE SCALE GENOMIC DNA]</scope>
    <source>
        <strain evidence="4">KCTC 62164</strain>
    </source>
</reference>
<name>A0ABV7D3W9_9PROT</name>
<dbReference type="PANTHER" id="PTHR13847">
    <property type="entry name" value="SARCOSINE DEHYDROGENASE-RELATED"/>
    <property type="match status" value="1"/>
</dbReference>
<dbReference type="Gene3D" id="3.30.9.10">
    <property type="entry name" value="D-Amino Acid Oxidase, subunit A, domain 2"/>
    <property type="match status" value="1"/>
</dbReference>
<dbReference type="RefSeq" id="WP_194215306.1">
    <property type="nucleotide sequence ID" value="NZ_CP061205.1"/>
</dbReference>
<organism evidence="3 4">
    <name type="scientific">Kordiimonas pumila</name>
    <dbReference type="NCBI Taxonomy" id="2161677"/>
    <lineage>
        <taxon>Bacteria</taxon>
        <taxon>Pseudomonadati</taxon>
        <taxon>Pseudomonadota</taxon>
        <taxon>Alphaproteobacteria</taxon>
        <taxon>Kordiimonadales</taxon>
        <taxon>Kordiimonadaceae</taxon>
        <taxon>Kordiimonas</taxon>
    </lineage>
</organism>
<dbReference type="PANTHER" id="PTHR13847:SF287">
    <property type="entry name" value="FAD-DEPENDENT OXIDOREDUCTASE DOMAIN-CONTAINING PROTEIN 1"/>
    <property type="match status" value="1"/>
</dbReference>
<sequence length="376" mass="40401">MQADIIIVGGGIAGISAAYFISKYASVVVVERETAIGTHSSSRTAGQFTVGIYADTMRRLAKASRSFLETPPAGFADYPLLSPRGCLTVGRRDQQDKLDKLYDYLDEAGAALRRVSGEEALSLFPALRPENVHCGVYEENAMDIDVDLLLQSYAKGAKANGAKILTNIQVNSIRRTSGKWAVETPDEAISAPLLLNASGAWTDEVGKLAGLPPIGLTPCRRTAFTFASPDNQDVSQWPHVSNADYKWYLHPESHGFMGSPVDTVPTPPSDVYPDDMDVAQGIYNIEQDTIFQIRRPTGTWAGLRSFMADKNPVLGTRPDAEGFYWLAGHGGCGVLTSPALGQAAASLLLNSDLPEEQKSLGISVAALAPDRASLRV</sequence>
<dbReference type="InterPro" id="IPR036188">
    <property type="entry name" value="FAD/NAD-bd_sf"/>
</dbReference>
<dbReference type="EMBL" id="JBHRSL010000004">
    <property type="protein sequence ID" value="MFC3051842.1"/>
    <property type="molecule type" value="Genomic_DNA"/>
</dbReference>
<evidence type="ECO:0000259" key="2">
    <source>
        <dbReference type="Pfam" id="PF01266"/>
    </source>
</evidence>
<dbReference type="EC" id="1.-.-.-" evidence="3"/>
<evidence type="ECO:0000256" key="1">
    <source>
        <dbReference type="ARBA" id="ARBA00023002"/>
    </source>
</evidence>
<dbReference type="InterPro" id="IPR006076">
    <property type="entry name" value="FAD-dep_OxRdtase"/>
</dbReference>
<keyword evidence="1 3" id="KW-0560">Oxidoreductase</keyword>
<gene>
    <name evidence="3" type="ORF">ACFOKA_07995</name>
</gene>
<accession>A0ABV7D3W9</accession>
<feature type="domain" description="FAD dependent oxidoreductase" evidence="2">
    <location>
        <begin position="4"/>
        <end position="347"/>
    </location>
</feature>
<dbReference type="GO" id="GO:0016491">
    <property type="term" value="F:oxidoreductase activity"/>
    <property type="evidence" value="ECO:0007669"/>
    <property type="project" value="UniProtKB-KW"/>
</dbReference>
<keyword evidence="4" id="KW-1185">Reference proteome</keyword>
<comment type="caution">
    <text evidence="3">The sequence shown here is derived from an EMBL/GenBank/DDBJ whole genome shotgun (WGS) entry which is preliminary data.</text>
</comment>
<dbReference type="Gene3D" id="3.50.50.60">
    <property type="entry name" value="FAD/NAD(P)-binding domain"/>
    <property type="match status" value="1"/>
</dbReference>
<evidence type="ECO:0000313" key="3">
    <source>
        <dbReference type="EMBL" id="MFC3051842.1"/>
    </source>
</evidence>